<dbReference type="Proteomes" id="UP000628984">
    <property type="component" value="Unassembled WGS sequence"/>
</dbReference>
<keyword evidence="3" id="KW-1185">Reference proteome</keyword>
<organism evidence="2 3">
    <name type="scientific">Gemmobacter lanyuensis</name>
    <dbReference type="NCBI Taxonomy" id="1054497"/>
    <lineage>
        <taxon>Bacteria</taxon>
        <taxon>Pseudomonadati</taxon>
        <taxon>Pseudomonadota</taxon>
        <taxon>Alphaproteobacteria</taxon>
        <taxon>Rhodobacterales</taxon>
        <taxon>Paracoccaceae</taxon>
        <taxon>Gemmobacter</taxon>
    </lineage>
</organism>
<evidence type="ECO:0000256" key="1">
    <source>
        <dbReference type="SAM" id="MobiDB-lite"/>
    </source>
</evidence>
<accession>A0A918MHY0</accession>
<reference evidence="2" key="1">
    <citation type="journal article" date="2014" name="Int. J. Syst. Evol. Microbiol.">
        <title>Complete genome sequence of Corynebacterium casei LMG S-19264T (=DSM 44701T), isolated from a smear-ripened cheese.</title>
        <authorList>
            <consortium name="US DOE Joint Genome Institute (JGI-PGF)"/>
            <person name="Walter F."/>
            <person name="Albersmeier A."/>
            <person name="Kalinowski J."/>
            <person name="Ruckert C."/>
        </authorList>
    </citation>
    <scope>NUCLEOTIDE SEQUENCE</scope>
    <source>
        <strain evidence="2">KCTC 23714</strain>
    </source>
</reference>
<evidence type="ECO:0000313" key="2">
    <source>
        <dbReference type="EMBL" id="GGW27377.1"/>
    </source>
</evidence>
<dbReference type="RefSeq" id="WP_189633214.1">
    <property type="nucleotide sequence ID" value="NZ_BMYQ01000003.1"/>
</dbReference>
<feature type="compositionally biased region" description="Basic and acidic residues" evidence="1">
    <location>
        <begin position="15"/>
        <end position="34"/>
    </location>
</feature>
<sequence length="85" mass="9595">MGFFQWAVQGQDMADEPRSDLQKDHAAPEPSSCDREMTDAQIWAMAACFSIPVQELQNDLATSLDLREICKRCLVPGPICRLIHF</sequence>
<comment type="caution">
    <text evidence="2">The sequence shown here is derived from an EMBL/GenBank/DDBJ whole genome shotgun (WGS) entry which is preliminary data.</text>
</comment>
<name>A0A918MHY0_9RHOB</name>
<reference evidence="2" key="2">
    <citation type="submission" date="2020-09" db="EMBL/GenBank/DDBJ databases">
        <authorList>
            <person name="Sun Q."/>
            <person name="Kim S."/>
        </authorList>
    </citation>
    <scope>NUCLEOTIDE SEQUENCE</scope>
    <source>
        <strain evidence="2">KCTC 23714</strain>
    </source>
</reference>
<proteinExistence type="predicted"/>
<protein>
    <submittedName>
        <fullName evidence="2">Uncharacterized protein</fullName>
    </submittedName>
</protein>
<gene>
    <name evidence="2" type="ORF">GCM10011452_14820</name>
</gene>
<dbReference type="EMBL" id="BMYQ01000003">
    <property type="protein sequence ID" value="GGW27377.1"/>
    <property type="molecule type" value="Genomic_DNA"/>
</dbReference>
<evidence type="ECO:0000313" key="3">
    <source>
        <dbReference type="Proteomes" id="UP000628984"/>
    </source>
</evidence>
<dbReference type="AlphaFoldDB" id="A0A918MHY0"/>
<feature type="region of interest" description="Disordered" evidence="1">
    <location>
        <begin position="8"/>
        <end position="34"/>
    </location>
</feature>